<dbReference type="PANTHER" id="PTHR43742:SF6">
    <property type="entry name" value="OXIDOREDUCTASE YYAE-RELATED"/>
    <property type="match status" value="1"/>
</dbReference>
<name>A0A101QJY1_STRCK</name>
<dbReference type="CDD" id="cd02781">
    <property type="entry name" value="MopB_CT_Acetylene-hydratase"/>
    <property type="match status" value="1"/>
</dbReference>
<accession>A0A101QJY1</accession>
<dbReference type="Gene3D" id="3.40.228.10">
    <property type="entry name" value="Dimethylsulfoxide Reductase, domain 2"/>
    <property type="match status" value="1"/>
</dbReference>
<dbReference type="RefSeq" id="WP_059262308.1">
    <property type="nucleotide sequence ID" value="NZ_KQ948353.1"/>
</dbReference>
<dbReference type="Pfam" id="PF01568">
    <property type="entry name" value="Molydop_binding"/>
    <property type="match status" value="1"/>
</dbReference>
<dbReference type="PANTHER" id="PTHR43742">
    <property type="entry name" value="TRIMETHYLAMINE-N-OXIDE REDUCTASE"/>
    <property type="match status" value="1"/>
</dbReference>
<dbReference type="SUPFAM" id="SSF53706">
    <property type="entry name" value="Formate dehydrogenase/DMSO reductase, domains 1-3"/>
    <property type="match status" value="1"/>
</dbReference>
<dbReference type="SUPFAM" id="SSF50692">
    <property type="entry name" value="ADC-like"/>
    <property type="match status" value="1"/>
</dbReference>
<dbReference type="InterPro" id="IPR006656">
    <property type="entry name" value="Mopterin_OxRdtase"/>
</dbReference>
<dbReference type="AlphaFoldDB" id="A0A101QJY1"/>
<evidence type="ECO:0000256" key="5">
    <source>
        <dbReference type="SAM" id="MobiDB-lite"/>
    </source>
</evidence>
<comment type="similarity">
    <text evidence="1">Belongs to the prokaryotic molybdopterin-containing oxidoreductase family.</text>
</comment>
<evidence type="ECO:0000313" key="8">
    <source>
        <dbReference type="Proteomes" id="UP000053398"/>
    </source>
</evidence>
<feature type="domain" description="4Fe-4S Mo/W bis-MGD-type" evidence="6">
    <location>
        <begin position="12"/>
        <end position="68"/>
    </location>
</feature>
<dbReference type="Pfam" id="PF00384">
    <property type="entry name" value="Molybdopterin"/>
    <property type="match status" value="1"/>
</dbReference>
<sequence length="695" mass="76288">MTEPEVTTLVEDGVHRTVCRMCHGGCGALVDVRGGRLTRVEGDPDNPNNRGFLCAKGRASLDQLYGTDRLTRPLLRTGPRGSGSFRPIGWEEALDRVADALDRTRTRHGPESLVVAQGTDRNYQEWLFRFANSYGTPNVLGPAHVCFYPRVMAGILTMGAFTFCDYEGSPDVVLLWGCNKSMTHGDGVIGTRLLDAVRRGTRMIVVDPRRTALANRAQHHLPVRPGGDAALALAMIHTVIEADAYDHDFVRDHTVGFEDLADHVAAYAPEKTEHLTGVRAAEVREAALAYASAPAAAVELGTGAQQNRNSFHVCRALAILSAICGNIDRRGGDVIFEPPGIIGRRTLPLTEALPAEQHPQRLGADRHRILSMAGWAHPRAVWDAILDHRPYPVTTMLVHGSNLLVNYADSDRVHAALDSLGFLAVADLYLTPTAAMADIVLPVGGWLERDQIVEHAHYVAARRRFAQVGECRSDEEILSGLATRLGLGDNFWDTTADSLDARLAPIGMDFKALTDQHYRATPLTYEKYRTQGFATRSGRFNIRCDALRAFGYAPLPVHRPAAERPEDGPYLLTSAHSPFFFNSEFRSLGPLRAKEPDPVVELHPEAAAREGVQDGAWVLVCARGRTVRMRARVTDTIAPDVVVAAATWWYPERGADGGWRESNLNRLTGDDDENEEMGSSNFRGIRCAVRPEPDA</sequence>
<dbReference type="SMART" id="SM00926">
    <property type="entry name" value="Molybdop_Fe4S4"/>
    <property type="match status" value="1"/>
</dbReference>
<evidence type="ECO:0000259" key="6">
    <source>
        <dbReference type="PROSITE" id="PS51669"/>
    </source>
</evidence>
<keyword evidence="8" id="KW-1185">Reference proteome</keyword>
<keyword evidence="2" id="KW-0479">Metal-binding</keyword>
<feature type="region of interest" description="Disordered" evidence="5">
    <location>
        <begin position="660"/>
        <end position="682"/>
    </location>
</feature>
<dbReference type="Gene3D" id="2.20.25.90">
    <property type="entry name" value="ADC-like domains"/>
    <property type="match status" value="1"/>
</dbReference>
<evidence type="ECO:0000256" key="3">
    <source>
        <dbReference type="ARBA" id="ARBA00023004"/>
    </source>
</evidence>
<gene>
    <name evidence="7" type="ORF">AQJ11_07345</name>
</gene>
<dbReference type="PROSITE" id="PS51669">
    <property type="entry name" value="4FE4S_MOW_BIS_MGD"/>
    <property type="match status" value="1"/>
</dbReference>
<evidence type="ECO:0000256" key="1">
    <source>
        <dbReference type="ARBA" id="ARBA00010312"/>
    </source>
</evidence>
<dbReference type="GO" id="GO:0018818">
    <property type="term" value="F:acetylene hydratase activity"/>
    <property type="evidence" value="ECO:0007669"/>
    <property type="project" value="InterPro"/>
</dbReference>
<dbReference type="Gene3D" id="2.40.40.20">
    <property type="match status" value="1"/>
</dbReference>
<reference evidence="7 8" key="1">
    <citation type="submission" date="2015-10" db="EMBL/GenBank/DDBJ databases">
        <title>Draft genome sequence of Streptomyces corchorusii DSM 40340, type strain for the species Streptomyces corchorusii.</title>
        <authorList>
            <person name="Ruckert C."/>
            <person name="Winkler A."/>
            <person name="Kalinowski J."/>
            <person name="Kampfer P."/>
            <person name="Glaeser S."/>
        </authorList>
    </citation>
    <scope>NUCLEOTIDE SEQUENCE [LARGE SCALE GENOMIC DNA]</scope>
    <source>
        <strain evidence="7 8">DSM 40340</strain>
    </source>
</reference>
<dbReference type="Proteomes" id="UP000053398">
    <property type="component" value="Unassembled WGS sequence"/>
</dbReference>
<dbReference type="GO" id="GO:0016491">
    <property type="term" value="F:oxidoreductase activity"/>
    <property type="evidence" value="ECO:0007669"/>
    <property type="project" value="InterPro"/>
</dbReference>
<protein>
    <submittedName>
        <fullName evidence="7">Molybdopterin oxidoreductase</fullName>
    </submittedName>
</protein>
<dbReference type="InterPro" id="IPR050612">
    <property type="entry name" value="Prok_Mopterin_Oxidored"/>
</dbReference>
<proteinExistence type="inferred from homology"/>
<keyword evidence="3" id="KW-0408">Iron</keyword>
<dbReference type="InterPro" id="IPR006657">
    <property type="entry name" value="MoPterin_dinucl-bd_dom"/>
</dbReference>
<dbReference type="InterPro" id="IPR006963">
    <property type="entry name" value="Mopterin_OxRdtase_4Fe-4S_dom"/>
</dbReference>
<dbReference type="GO" id="GO:0046872">
    <property type="term" value="F:metal ion binding"/>
    <property type="evidence" value="ECO:0007669"/>
    <property type="project" value="UniProtKB-KW"/>
</dbReference>
<dbReference type="Pfam" id="PF04879">
    <property type="entry name" value="Molybdop_Fe4S4"/>
    <property type="match status" value="1"/>
</dbReference>
<dbReference type="Gene3D" id="3.40.50.740">
    <property type="match status" value="1"/>
</dbReference>
<dbReference type="EMBL" id="LMWP01000006">
    <property type="protein sequence ID" value="KUN31297.1"/>
    <property type="molecule type" value="Genomic_DNA"/>
</dbReference>
<evidence type="ECO:0000313" key="7">
    <source>
        <dbReference type="EMBL" id="KUN31297.1"/>
    </source>
</evidence>
<keyword evidence="4" id="KW-0411">Iron-sulfur</keyword>
<dbReference type="InterPro" id="IPR009010">
    <property type="entry name" value="Asp_de-COase-like_dom_sf"/>
</dbReference>
<evidence type="ECO:0000256" key="2">
    <source>
        <dbReference type="ARBA" id="ARBA00022723"/>
    </source>
</evidence>
<dbReference type="GO" id="GO:0043546">
    <property type="term" value="F:molybdopterin cofactor binding"/>
    <property type="evidence" value="ECO:0007669"/>
    <property type="project" value="InterPro"/>
</dbReference>
<comment type="caution">
    <text evidence="7">The sequence shown here is derived from an EMBL/GenBank/DDBJ whole genome shotgun (WGS) entry which is preliminary data.</text>
</comment>
<evidence type="ECO:0000256" key="4">
    <source>
        <dbReference type="ARBA" id="ARBA00023014"/>
    </source>
</evidence>
<dbReference type="GO" id="GO:0051536">
    <property type="term" value="F:iron-sulfur cluster binding"/>
    <property type="evidence" value="ECO:0007669"/>
    <property type="project" value="UniProtKB-KW"/>
</dbReference>
<dbReference type="InterPro" id="IPR037949">
    <property type="entry name" value="MopB_CT_Acetylene-hydratase"/>
</dbReference>
<organism evidence="7 8">
    <name type="scientific">Streptomyces corchorusii</name>
    <name type="common">Streptomyces chibaensis</name>
    <dbReference type="NCBI Taxonomy" id="1903"/>
    <lineage>
        <taxon>Bacteria</taxon>
        <taxon>Bacillati</taxon>
        <taxon>Actinomycetota</taxon>
        <taxon>Actinomycetes</taxon>
        <taxon>Kitasatosporales</taxon>
        <taxon>Streptomycetaceae</taxon>
        <taxon>Streptomyces</taxon>
    </lineage>
</organism>